<dbReference type="EMBL" id="LR134355">
    <property type="protein sequence ID" value="VEG49796.1"/>
    <property type="molecule type" value="Genomic_DNA"/>
</dbReference>
<dbReference type="Proteomes" id="UP000282551">
    <property type="component" value="Chromosome"/>
</dbReference>
<comment type="similarity">
    <text evidence="1">Belongs to the ATP-dependent AMP-binding enzyme family.</text>
</comment>
<dbReference type="Gene3D" id="3.30.300.30">
    <property type="match status" value="1"/>
</dbReference>
<evidence type="ECO:0000256" key="1">
    <source>
        <dbReference type="ARBA" id="ARBA00006432"/>
    </source>
</evidence>
<dbReference type="Pfam" id="PF00501">
    <property type="entry name" value="AMP-binding"/>
    <property type="match status" value="1"/>
</dbReference>
<feature type="domain" description="AMP-dependent ligase C-terminal" evidence="3">
    <location>
        <begin position="428"/>
        <end position="517"/>
    </location>
</feature>
<dbReference type="NCBIfam" id="NF004510">
    <property type="entry name" value="PRK05851.1"/>
    <property type="match status" value="1"/>
</dbReference>
<dbReference type="InterPro" id="IPR042099">
    <property type="entry name" value="ANL_N_sf"/>
</dbReference>
<feature type="domain" description="AMP-dependent synthetase/ligase" evidence="2">
    <location>
        <begin position="24"/>
        <end position="390"/>
    </location>
</feature>
<gene>
    <name evidence="4" type="primary">mbtM</name>
    <name evidence="4" type="ORF">NCTC10485_04108</name>
</gene>
<dbReference type="PANTHER" id="PTHR22754:SF32">
    <property type="entry name" value="DISCO-INTERACTING PROTEIN 2"/>
    <property type="match status" value="1"/>
</dbReference>
<keyword evidence="5" id="KW-1185">Reference proteome</keyword>
<reference evidence="4 5" key="1">
    <citation type="submission" date="2018-12" db="EMBL/GenBank/DDBJ databases">
        <authorList>
            <consortium name="Pathogen Informatics"/>
        </authorList>
    </citation>
    <scope>NUCLEOTIDE SEQUENCE [LARGE SCALE GENOMIC DNA]</scope>
    <source>
        <strain evidence="4 5">NCTC10485</strain>
    </source>
</reference>
<dbReference type="RefSeq" id="WP_126335425.1">
    <property type="nucleotide sequence ID" value="NZ_AP022604.1"/>
</dbReference>
<dbReference type="GO" id="GO:0008922">
    <property type="term" value="F:long-chain fatty acid [acyl-carrier-protein] ligase activity"/>
    <property type="evidence" value="ECO:0007669"/>
    <property type="project" value="UniProtKB-EC"/>
</dbReference>
<dbReference type="EC" id="6.2.1.-" evidence="4"/>
<dbReference type="Pfam" id="PF14535">
    <property type="entry name" value="AMP-binding_C_2"/>
    <property type="match status" value="1"/>
</dbReference>
<dbReference type="PANTHER" id="PTHR22754">
    <property type="entry name" value="DISCO-INTERACTING PROTEIN 2 DIP2 -RELATED"/>
    <property type="match status" value="1"/>
</dbReference>
<evidence type="ECO:0000259" key="3">
    <source>
        <dbReference type="Pfam" id="PF14535"/>
    </source>
</evidence>
<sequence>MSRLVDQLSAALTSSPHDLHVLNADHETWTPHSWGEVHARAQNFAEAVHDHGPAQAVALIGEPSIELLSAIFGSWLAGASVALLPGPVRGADPGQWAEATLSRCQNIGATAVYSHGDRLADLQSRDDQRCVHDVSPLAHAQRSTTLSAVGTDRPAILQGTAGSTGTPKTAQLSHDAVLANISGISERVGIDRGTDSGLSWLPLYHDMGLTFLLTTALSGLPSYQAPTSAFSAMPFRWLGWLAHSRATLTAAPNFAYNVLGKYASRLPDCDLSSIRFALNGGEPVDCAGMARFATEMQRFGFDGGALSPAYGMAESTCAVSVTPPGNGLQFDEVRVTTDDGEMLRRHAVLGNAISGMEIRIEPVDFPVAEAAGRDVGEVQVRGDSMMSGYLGDTPCDPGNWFGTGDLGYFTDDGLVVCGRVKELIHIAGRNVFPSEIERIAGQVPGVREGSVVAVGSDEQSARPGLVIAAEFRGGDEEETRVTLVRKVASECGVVPAKVLFVEPGTLPRTSSGKLRRLEVQRTLVADRG</sequence>
<evidence type="ECO:0000259" key="2">
    <source>
        <dbReference type="Pfam" id="PF00501"/>
    </source>
</evidence>
<dbReference type="PROSITE" id="PS00455">
    <property type="entry name" value="AMP_BINDING"/>
    <property type="match status" value="1"/>
</dbReference>
<dbReference type="GO" id="GO:0070566">
    <property type="term" value="F:adenylyltransferase activity"/>
    <property type="evidence" value="ECO:0007669"/>
    <property type="project" value="TreeGrafter"/>
</dbReference>
<accession>A0A3S4SC40</accession>
<dbReference type="Gene3D" id="3.40.50.12780">
    <property type="entry name" value="N-terminal domain of ligase-like"/>
    <property type="match status" value="1"/>
</dbReference>
<dbReference type="InterPro" id="IPR028154">
    <property type="entry name" value="AMP-dep_Lig_C"/>
</dbReference>
<keyword evidence="4" id="KW-0436">Ligase</keyword>
<dbReference type="OrthoDB" id="3671040at2"/>
<evidence type="ECO:0000313" key="4">
    <source>
        <dbReference type="EMBL" id="VEG49796.1"/>
    </source>
</evidence>
<dbReference type="EC" id="6.2.1.20" evidence="4"/>
<dbReference type="InterPro" id="IPR020845">
    <property type="entry name" value="AMP-binding_CS"/>
</dbReference>
<dbReference type="AlphaFoldDB" id="A0A3S4SC40"/>
<protein>
    <submittedName>
        <fullName evidence="4">AMP-dependent synthetase and ligase</fullName>
        <ecNumber evidence="4">6.2.1.-</ecNumber>
        <ecNumber evidence="4">6.2.1.20</ecNumber>
    </submittedName>
</protein>
<organism evidence="4 5">
    <name type="scientific">Mycolicibacterium chitae</name>
    <name type="common">Mycobacterium chitae</name>
    <dbReference type="NCBI Taxonomy" id="1792"/>
    <lineage>
        <taxon>Bacteria</taxon>
        <taxon>Bacillati</taxon>
        <taxon>Actinomycetota</taxon>
        <taxon>Actinomycetes</taxon>
        <taxon>Mycobacteriales</taxon>
        <taxon>Mycobacteriaceae</taxon>
        <taxon>Mycolicibacterium</taxon>
    </lineage>
</organism>
<name>A0A3S4SC40_MYCCI</name>
<dbReference type="GO" id="GO:0006633">
    <property type="term" value="P:fatty acid biosynthetic process"/>
    <property type="evidence" value="ECO:0007669"/>
    <property type="project" value="TreeGrafter"/>
</dbReference>
<evidence type="ECO:0000313" key="5">
    <source>
        <dbReference type="Proteomes" id="UP000282551"/>
    </source>
</evidence>
<dbReference type="SUPFAM" id="SSF56801">
    <property type="entry name" value="Acetyl-CoA synthetase-like"/>
    <property type="match status" value="1"/>
</dbReference>
<dbReference type="InterPro" id="IPR045851">
    <property type="entry name" value="AMP-bd_C_sf"/>
</dbReference>
<dbReference type="InterPro" id="IPR000873">
    <property type="entry name" value="AMP-dep_synth/lig_dom"/>
</dbReference>
<dbReference type="GO" id="GO:0005886">
    <property type="term" value="C:plasma membrane"/>
    <property type="evidence" value="ECO:0007669"/>
    <property type="project" value="TreeGrafter"/>
</dbReference>
<proteinExistence type="inferred from homology"/>